<dbReference type="PROSITE" id="PS51683">
    <property type="entry name" value="SAM_OMT_II"/>
    <property type="match status" value="1"/>
</dbReference>
<organism evidence="6 7">
    <name type="scientific">Desulfobacca acetoxidans (strain ATCC 700848 / DSM 11109 / ASRB2)</name>
    <dbReference type="NCBI Taxonomy" id="880072"/>
    <lineage>
        <taxon>Bacteria</taxon>
        <taxon>Pseudomonadati</taxon>
        <taxon>Thermodesulfobacteriota</taxon>
        <taxon>Desulfobaccia</taxon>
        <taxon>Desulfobaccales</taxon>
        <taxon>Desulfobaccaceae</taxon>
        <taxon>Desulfobacca</taxon>
    </lineage>
</organism>
<dbReference type="SUPFAM" id="SSF46785">
    <property type="entry name" value="Winged helix' DNA-binding domain"/>
    <property type="match status" value="1"/>
</dbReference>
<dbReference type="Gene3D" id="3.40.50.150">
    <property type="entry name" value="Vaccinia Virus protein VP39"/>
    <property type="match status" value="1"/>
</dbReference>
<proteinExistence type="predicted"/>
<keyword evidence="3" id="KW-0949">S-adenosyl-L-methionine</keyword>
<dbReference type="AlphaFoldDB" id="F2NGC7"/>
<evidence type="ECO:0000259" key="4">
    <source>
        <dbReference type="Pfam" id="PF00891"/>
    </source>
</evidence>
<name>F2NGC7_DESAR</name>
<sequence>MKQLPESKGSYGRFWRMLMGAMPARILMSALDLGVFDLLDDFRSPAEVAQRLDTHPANTRLFLDSLVTADLLEKRHGLYRNLPDTTHFLKRGTPLYLGDLLRFSWGLCVDPLKDLPKLLREGPAPGPGIEDENLWAEASRSNAAWAFGEMGRMMAGIVSELDGFPGFARMLDLGGGHGIFTLYFVQAHPSMTGVVFDRPAITRATREFIEEYGMAERVGIAQGDYLTDDLGSGYDLIWASSTLNFARQELDSLLTKIYAALKPDGYFAAFQDGLTHEHTKPDVALGFLPGALQSGADFGFDQGEIAQAMLKAGFRSVRSHSLDTPMGTMDLDIARK</sequence>
<dbReference type="InterPro" id="IPR016461">
    <property type="entry name" value="COMT-like"/>
</dbReference>
<evidence type="ECO:0000313" key="6">
    <source>
        <dbReference type="EMBL" id="AEB08540.1"/>
    </source>
</evidence>
<keyword evidence="1 6" id="KW-0489">Methyltransferase</keyword>
<dbReference type="GO" id="GO:0032259">
    <property type="term" value="P:methylation"/>
    <property type="evidence" value="ECO:0007669"/>
    <property type="project" value="UniProtKB-KW"/>
</dbReference>
<dbReference type="STRING" id="880072.Desac_0658"/>
<reference evidence="7" key="2">
    <citation type="submission" date="2011-03" db="EMBL/GenBank/DDBJ databases">
        <title>The complete genome of Desulfobacca acetoxidans DSM 11109.</title>
        <authorList>
            <consortium name="US DOE Joint Genome Institute (JGI-PGF)"/>
            <person name="Lucas S."/>
            <person name="Copeland A."/>
            <person name="Lapidus A."/>
            <person name="Bruce D."/>
            <person name="Goodwin L."/>
            <person name="Pitluck S."/>
            <person name="Peters L."/>
            <person name="Kyrpides N."/>
            <person name="Mavromatis K."/>
            <person name="Ivanova N."/>
            <person name="Ovchinnikova G."/>
            <person name="Teshima H."/>
            <person name="Detter J.C."/>
            <person name="Han C."/>
            <person name="Land M."/>
            <person name="Hauser L."/>
            <person name="Markowitz V."/>
            <person name="Cheng J.-F."/>
            <person name="Hugenholtz P."/>
            <person name="Woyke T."/>
            <person name="Wu D."/>
            <person name="Spring S."/>
            <person name="Schueler E."/>
            <person name="Brambilla E."/>
            <person name="Klenk H.-P."/>
            <person name="Eisen J.A."/>
        </authorList>
    </citation>
    <scope>NUCLEOTIDE SEQUENCE [LARGE SCALE GENOMIC DNA]</scope>
    <source>
        <strain evidence="7">ATCC 700848 / DSM 11109 / ASRB2</strain>
    </source>
</reference>
<evidence type="ECO:0000256" key="2">
    <source>
        <dbReference type="ARBA" id="ARBA00022679"/>
    </source>
</evidence>
<dbReference type="KEGG" id="dao:Desac_0658"/>
<dbReference type="PANTHER" id="PTHR43861">
    <property type="entry name" value="TRANS-ACONITATE 2-METHYLTRANSFERASE-RELATED"/>
    <property type="match status" value="1"/>
</dbReference>
<dbReference type="OrthoDB" id="9767938at2"/>
<dbReference type="EMBL" id="CP002629">
    <property type="protein sequence ID" value="AEB08540.1"/>
    <property type="molecule type" value="Genomic_DNA"/>
</dbReference>
<dbReference type="RefSeq" id="WP_013705653.1">
    <property type="nucleotide sequence ID" value="NC_015388.1"/>
</dbReference>
<dbReference type="InterPro" id="IPR036390">
    <property type="entry name" value="WH_DNA-bd_sf"/>
</dbReference>
<keyword evidence="7" id="KW-1185">Reference proteome</keyword>
<dbReference type="InterPro" id="IPR029063">
    <property type="entry name" value="SAM-dependent_MTases_sf"/>
</dbReference>
<dbReference type="SUPFAM" id="SSF53335">
    <property type="entry name" value="S-adenosyl-L-methionine-dependent methyltransferases"/>
    <property type="match status" value="1"/>
</dbReference>
<dbReference type="InterPro" id="IPR001077">
    <property type="entry name" value="COMT_C"/>
</dbReference>
<feature type="domain" description="O-methyltransferase dimerisation" evidence="5">
    <location>
        <begin position="15"/>
        <end position="86"/>
    </location>
</feature>
<evidence type="ECO:0000259" key="5">
    <source>
        <dbReference type="Pfam" id="PF08100"/>
    </source>
</evidence>
<dbReference type="GO" id="GO:0046983">
    <property type="term" value="F:protein dimerization activity"/>
    <property type="evidence" value="ECO:0007669"/>
    <property type="project" value="InterPro"/>
</dbReference>
<reference evidence="6 7" key="1">
    <citation type="journal article" date="2011" name="Stand. Genomic Sci.">
        <title>Complete genome sequence of the acetate-degrading sulfate reducer Desulfobacca acetoxidans type strain (ASRB2).</title>
        <authorList>
            <person name="Goker M."/>
            <person name="Teshima H."/>
            <person name="Lapidus A."/>
            <person name="Nolan M."/>
            <person name="Lucas S."/>
            <person name="Hammon N."/>
            <person name="Deshpande S."/>
            <person name="Cheng J.F."/>
            <person name="Tapia R."/>
            <person name="Han C."/>
            <person name="Goodwin L."/>
            <person name="Pitluck S."/>
            <person name="Huntemann M."/>
            <person name="Liolios K."/>
            <person name="Ivanova N."/>
            <person name="Pagani I."/>
            <person name="Mavromatis K."/>
            <person name="Ovchinikova G."/>
            <person name="Pati A."/>
            <person name="Chen A."/>
            <person name="Palaniappan K."/>
            <person name="Land M."/>
            <person name="Hauser L."/>
            <person name="Brambilla E.M."/>
            <person name="Rohde M."/>
            <person name="Spring S."/>
            <person name="Detter J.C."/>
            <person name="Woyke T."/>
            <person name="Bristow J."/>
            <person name="Eisen J.A."/>
            <person name="Markowitz V."/>
            <person name="Hugenholtz P."/>
            <person name="Kyrpides N.C."/>
            <person name="Klenk H.P."/>
        </authorList>
    </citation>
    <scope>NUCLEOTIDE SEQUENCE [LARGE SCALE GENOMIC DNA]</scope>
    <source>
        <strain evidence="7">ATCC 700848 / DSM 11109 / ASRB2</strain>
    </source>
</reference>
<evidence type="ECO:0000313" key="7">
    <source>
        <dbReference type="Proteomes" id="UP000000483"/>
    </source>
</evidence>
<accession>F2NGC7</accession>
<dbReference type="InterPro" id="IPR036388">
    <property type="entry name" value="WH-like_DNA-bd_sf"/>
</dbReference>
<dbReference type="InterPro" id="IPR012967">
    <property type="entry name" value="COMT_dimerisation"/>
</dbReference>
<dbReference type="Pfam" id="PF08100">
    <property type="entry name" value="Dimerisation"/>
    <property type="match status" value="1"/>
</dbReference>
<evidence type="ECO:0000256" key="3">
    <source>
        <dbReference type="ARBA" id="ARBA00022691"/>
    </source>
</evidence>
<dbReference type="eggNOG" id="COG0500">
    <property type="taxonomic scope" value="Bacteria"/>
</dbReference>
<protein>
    <submittedName>
        <fullName evidence="6">Methyltransferase type 12</fullName>
    </submittedName>
</protein>
<keyword evidence="2 6" id="KW-0808">Transferase</keyword>
<dbReference type="HOGENOM" id="CLU_005533_4_3_7"/>
<gene>
    <name evidence="6" type="ordered locus">Desac_0658</name>
</gene>
<dbReference type="Proteomes" id="UP000000483">
    <property type="component" value="Chromosome"/>
</dbReference>
<evidence type="ECO:0000256" key="1">
    <source>
        <dbReference type="ARBA" id="ARBA00022603"/>
    </source>
</evidence>
<dbReference type="Gene3D" id="1.10.10.10">
    <property type="entry name" value="Winged helix-like DNA-binding domain superfamily/Winged helix DNA-binding domain"/>
    <property type="match status" value="1"/>
</dbReference>
<dbReference type="Pfam" id="PF00891">
    <property type="entry name" value="Methyltransf_2"/>
    <property type="match status" value="1"/>
</dbReference>
<feature type="domain" description="O-methyltransferase C-terminal" evidence="4">
    <location>
        <begin position="156"/>
        <end position="265"/>
    </location>
</feature>
<dbReference type="GO" id="GO:0008171">
    <property type="term" value="F:O-methyltransferase activity"/>
    <property type="evidence" value="ECO:0007669"/>
    <property type="project" value="InterPro"/>
</dbReference>
<dbReference type="CDD" id="cd02440">
    <property type="entry name" value="AdoMet_MTases"/>
    <property type="match status" value="1"/>
</dbReference>